<feature type="binding site" evidence="9">
    <location>
        <position position="4"/>
    </location>
    <ligand>
        <name>Mg(2+)</name>
        <dbReference type="ChEBI" id="CHEBI:18420"/>
        <note>catalytic</note>
    </ligand>
</feature>
<evidence type="ECO:0000256" key="7">
    <source>
        <dbReference type="ARBA" id="ARBA00022842"/>
    </source>
</evidence>
<evidence type="ECO:0000313" key="10">
    <source>
        <dbReference type="EMBL" id="MBM9433922.1"/>
    </source>
</evidence>
<comment type="subunit">
    <text evidence="9">Homodimer, forms a heterotetramer with a Cas1 homodimer.</text>
</comment>
<dbReference type="PANTHER" id="PTHR34405:SF3">
    <property type="entry name" value="CRISPR-ASSOCIATED ENDORIBONUCLEASE CAS2 3"/>
    <property type="match status" value="1"/>
</dbReference>
<evidence type="ECO:0000256" key="4">
    <source>
        <dbReference type="ARBA" id="ARBA00022723"/>
    </source>
</evidence>
<evidence type="ECO:0000256" key="5">
    <source>
        <dbReference type="ARBA" id="ARBA00022759"/>
    </source>
</evidence>
<name>A0ABS2TJH2_9ACTO</name>
<organism evidence="10 11">
    <name type="scientific">Flaviflexus equikiangi</name>
    <dbReference type="NCBI Taxonomy" id="2758573"/>
    <lineage>
        <taxon>Bacteria</taxon>
        <taxon>Bacillati</taxon>
        <taxon>Actinomycetota</taxon>
        <taxon>Actinomycetes</taxon>
        <taxon>Actinomycetales</taxon>
        <taxon>Actinomycetaceae</taxon>
        <taxon>Flaviflexus</taxon>
    </lineage>
</organism>
<comment type="caution">
    <text evidence="10">The sequence shown here is derived from an EMBL/GenBank/DDBJ whole genome shotgun (WGS) entry which is preliminary data.</text>
</comment>
<dbReference type="Pfam" id="PF09827">
    <property type="entry name" value="CRISPR_Cas2"/>
    <property type="match status" value="1"/>
</dbReference>
<protein>
    <recommendedName>
        <fullName evidence="9">CRISPR-associated endoribonuclease Cas2</fullName>
        <ecNumber evidence="9">3.1.-.-</ecNumber>
    </recommendedName>
</protein>
<accession>A0ABS2TJH2</accession>
<evidence type="ECO:0000256" key="8">
    <source>
        <dbReference type="ARBA" id="ARBA00023118"/>
    </source>
</evidence>
<dbReference type="EMBL" id="JAFFJS010000006">
    <property type="protein sequence ID" value="MBM9433922.1"/>
    <property type="molecule type" value="Genomic_DNA"/>
</dbReference>
<dbReference type="CDD" id="cd09725">
    <property type="entry name" value="Cas2_I_II_III"/>
    <property type="match status" value="1"/>
</dbReference>
<dbReference type="SUPFAM" id="SSF143430">
    <property type="entry name" value="TTP0101/SSO1404-like"/>
    <property type="match status" value="1"/>
</dbReference>
<comment type="function">
    <text evidence="9">CRISPR (clustered regularly interspaced short palindromic repeat), is an adaptive immune system that provides protection against mobile genetic elements (viruses, transposable elements and conjugative plasmids). CRISPR clusters contain sequences complementary to antecedent mobile elements and target invading nucleic acids. CRISPR clusters are transcribed and processed into CRISPR RNA (crRNA). Functions as a ssRNA-specific endoribonuclease. Involved in the integration of spacer DNA into the CRISPR cassette.</text>
</comment>
<evidence type="ECO:0000256" key="2">
    <source>
        <dbReference type="ARBA" id="ARBA00009959"/>
    </source>
</evidence>
<dbReference type="EC" id="3.1.-.-" evidence="9"/>
<dbReference type="PANTHER" id="PTHR34405">
    <property type="entry name" value="CRISPR-ASSOCIATED ENDORIBONUCLEASE CAS2"/>
    <property type="match status" value="1"/>
</dbReference>
<keyword evidence="5 9" id="KW-0255">Endonuclease</keyword>
<keyword evidence="3 9" id="KW-0540">Nuclease</keyword>
<keyword evidence="11" id="KW-1185">Reference proteome</keyword>
<evidence type="ECO:0000256" key="3">
    <source>
        <dbReference type="ARBA" id="ARBA00022722"/>
    </source>
</evidence>
<evidence type="ECO:0000256" key="6">
    <source>
        <dbReference type="ARBA" id="ARBA00022801"/>
    </source>
</evidence>
<dbReference type="InterPro" id="IPR021127">
    <property type="entry name" value="CRISPR_associated_Cas2"/>
</dbReference>
<keyword evidence="8 9" id="KW-0051">Antiviral defense</keyword>
<evidence type="ECO:0000256" key="9">
    <source>
        <dbReference type="HAMAP-Rule" id="MF_01471"/>
    </source>
</evidence>
<proteinExistence type="inferred from homology"/>
<comment type="cofactor">
    <cofactor evidence="1 9">
        <name>Mg(2+)</name>
        <dbReference type="ChEBI" id="CHEBI:18420"/>
    </cofactor>
</comment>
<dbReference type="GO" id="GO:0004519">
    <property type="term" value="F:endonuclease activity"/>
    <property type="evidence" value="ECO:0007669"/>
    <property type="project" value="UniProtKB-KW"/>
</dbReference>
<dbReference type="NCBIfam" id="TIGR01573">
    <property type="entry name" value="cas2"/>
    <property type="match status" value="1"/>
</dbReference>
<keyword evidence="6 9" id="KW-0378">Hydrolase</keyword>
<evidence type="ECO:0000313" key="11">
    <source>
        <dbReference type="Proteomes" id="UP000705983"/>
    </source>
</evidence>
<keyword evidence="7 9" id="KW-0460">Magnesium</keyword>
<evidence type="ECO:0000256" key="1">
    <source>
        <dbReference type="ARBA" id="ARBA00001946"/>
    </source>
</evidence>
<dbReference type="Gene3D" id="3.30.70.240">
    <property type="match status" value="1"/>
</dbReference>
<dbReference type="InterPro" id="IPR019199">
    <property type="entry name" value="Virulence_VapD/CRISPR_Cas2"/>
</dbReference>
<comment type="similarity">
    <text evidence="2 9">Belongs to the CRISPR-associated endoribonuclease Cas2 protein family.</text>
</comment>
<sequence length="90" mass="10421">MAYDVPDDKRRTRLSKLLSSYGERMQFSVFLIDLTRASLMLLTDQLEELMDRDDDAILICDLGTSREANQHSIRYLGRQAKLPQPQSFIV</sequence>
<dbReference type="Proteomes" id="UP000705983">
    <property type="component" value="Unassembled WGS sequence"/>
</dbReference>
<dbReference type="HAMAP" id="MF_01471">
    <property type="entry name" value="Cas2"/>
    <property type="match status" value="1"/>
</dbReference>
<keyword evidence="4 9" id="KW-0479">Metal-binding</keyword>
<reference evidence="11" key="1">
    <citation type="submission" date="2021-02" db="EMBL/GenBank/DDBJ databases">
        <title>Leucobacter sp. CX169.</title>
        <authorList>
            <person name="Cheng Y."/>
        </authorList>
    </citation>
    <scope>NUCLEOTIDE SEQUENCE [LARGE SCALE GENOMIC DNA]</scope>
    <source>
        <strain evidence="11">JY899</strain>
    </source>
</reference>
<gene>
    <name evidence="9 10" type="primary">cas2</name>
    <name evidence="10" type="ORF">JVW63_09480</name>
</gene>